<proteinExistence type="predicted"/>
<evidence type="ECO:0000313" key="3">
    <source>
        <dbReference type="Proteomes" id="UP000292459"/>
    </source>
</evidence>
<dbReference type="EMBL" id="QVFV01000001">
    <property type="protein sequence ID" value="RZM81713.1"/>
    <property type="molecule type" value="Genomic_DNA"/>
</dbReference>
<dbReference type="OrthoDB" id="530289at2"/>
<evidence type="ECO:0000256" key="1">
    <source>
        <dbReference type="SAM" id="Coils"/>
    </source>
</evidence>
<accession>A0A4Q7EEU9</accession>
<sequence length="133" mass="14493">MRGSNVPRSLTPEIISQLLAQPYGATRSAEYERLMEIYCVVKAGGTAAQVTAAQQLQAAEQANLEAEIAQLSSQANTANQVAALRQEIQEVQRSVAHRVAYLQSIDPQEERTVHDCLPAIEAHFAQLTTPPPQ</sequence>
<organism evidence="2 3">
    <name type="scientific">Leptolyngbya iicbica LK</name>
    <dbReference type="NCBI Taxonomy" id="2294035"/>
    <lineage>
        <taxon>Bacteria</taxon>
        <taxon>Bacillati</taxon>
        <taxon>Cyanobacteriota</taxon>
        <taxon>Cyanophyceae</taxon>
        <taxon>Leptolyngbyales</taxon>
        <taxon>Leptolyngbyaceae</taxon>
        <taxon>Leptolyngbya group</taxon>
        <taxon>Leptolyngbya</taxon>
        <taxon>Leptolyngbya iicbica</taxon>
    </lineage>
</organism>
<keyword evidence="1" id="KW-0175">Coiled coil</keyword>
<reference evidence="2 3" key="1">
    <citation type="submission" date="2018-11" db="EMBL/GenBank/DDBJ databases">
        <title>Whole genome sequencing of an environmental sample.</title>
        <authorList>
            <person name="Sarangi A.N."/>
            <person name="Singh D."/>
            <person name="Tripathy S."/>
        </authorList>
    </citation>
    <scope>NUCLEOTIDE SEQUENCE [LARGE SCALE GENOMIC DNA]</scope>
    <source>
        <strain evidence="2 3">Lakshadweep</strain>
    </source>
</reference>
<protein>
    <submittedName>
        <fullName evidence="2">Uncharacterized protein</fullName>
    </submittedName>
</protein>
<feature type="coiled-coil region" evidence="1">
    <location>
        <begin position="61"/>
        <end position="94"/>
    </location>
</feature>
<name>A0A4Q7EEU9_9CYAN</name>
<keyword evidence="3" id="KW-1185">Reference proteome</keyword>
<evidence type="ECO:0000313" key="2">
    <source>
        <dbReference type="EMBL" id="RZM81713.1"/>
    </source>
</evidence>
<comment type="caution">
    <text evidence="2">The sequence shown here is derived from an EMBL/GenBank/DDBJ whole genome shotgun (WGS) entry which is preliminary data.</text>
</comment>
<dbReference type="Proteomes" id="UP000292459">
    <property type="component" value="Unassembled WGS sequence"/>
</dbReference>
<dbReference type="RefSeq" id="WP_130199281.1">
    <property type="nucleotide sequence ID" value="NZ_QVFV01000001.1"/>
</dbReference>
<gene>
    <name evidence="2" type="ORF">DYY88_00005</name>
</gene>
<dbReference type="AlphaFoldDB" id="A0A4Q7EEU9"/>